<proteinExistence type="predicted"/>
<dbReference type="AlphaFoldDB" id="A0A8C0G290"/>
<organism evidence="1 2">
    <name type="scientific">Chelonoidis abingdonii</name>
    <name type="common">Abingdon island giant tortoise</name>
    <name type="synonym">Testudo abingdonii</name>
    <dbReference type="NCBI Taxonomy" id="106734"/>
    <lineage>
        <taxon>Eukaryota</taxon>
        <taxon>Metazoa</taxon>
        <taxon>Chordata</taxon>
        <taxon>Craniata</taxon>
        <taxon>Vertebrata</taxon>
        <taxon>Euteleostomi</taxon>
        <taxon>Archelosauria</taxon>
        <taxon>Testudinata</taxon>
        <taxon>Testudines</taxon>
        <taxon>Cryptodira</taxon>
        <taxon>Durocryptodira</taxon>
        <taxon>Testudinoidea</taxon>
        <taxon>Testudinidae</taxon>
        <taxon>Chelonoidis</taxon>
    </lineage>
</organism>
<dbReference type="GeneTree" id="ENSGT00980000199940"/>
<name>A0A8C0G290_CHEAB</name>
<dbReference type="Ensembl" id="ENSCABT00000002602.1">
    <property type="protein sequence ID" value="ENSCABP00000002415.1"/>
    <property type="gene ID" value="ENSCABG00000001885.1"/>
</dbReference>
<evidence type="ECO:0000313" key="1">
    <source>
        <dbReference type="Ensembl" id="ENSCABP00000002415.1"/>
    </source>
</evidence>
<reference evidence="1" key="2">
    <citation type="submission" date="2025-09" db="UniProtKB">
        <authorList>
            <consortium name="Ensembl"/>
        </authorList>
    </citation>
    <scope>IDENTIFICATION</scope>
</reference>
<protein>
    <submittedName>
        <fullName evidence="1">Uncharacterized protein</fullName>
    </submittedName>
</protein>
<reference evidence="1" key="1">
    <citation type="submission" date="2025-08" db="UniProtKB">
        <authorList>
            <consortium name="Ensembl"/>
        </authorList>
    </citation>
    <scope>IDENTIFICATION</scope>
</reference>
<evidence type="ECO:0000313" key="2">
    <source>
        <dbReference type="Proteomes" id="UP000694404"/>
    </source>
</evidence>
<dbReference type="Proteomes" id="UP000694404">
    <property type="component" value="Unplaced"/>
</dbReference>
<keyword evidence="2" id="KW-1185">Reference proteome</keyword>
<accession>A0A8C0G290</accession>
<sequence>QWVLSSRLHLSGHIIHKQRLKLELVACKISQAQWLVPVIPAPGEAEASGSLELRNSRLQWAVPIDRVSALSSASTW</sequence>